<sequence length="613" mass="69604">MQRVIKKINKRLKQQSLLITILAYLFSLFAATHLLWEKGLNDLQITNQQQLDRFTRQLNTELGHFKFVPQLLSRQGIIINALLSSDNSAQLDLTNRHLQSINEIVNSSDIYLIDKQGNTIAASNWTKQDTFIGDNYAFRPYFQEAIAGNDSQYFALGSTSGQRGYYFASPVRYAAEVIGVVVVKMVLHSIEKDWIGKQQAFLVTDNDNIVFISSKKQWLFHSLTPLSKRQLSNIKATRRYLDKSIPTLPLLGDINNNNSLVGIPDKNRLSHTHLSLFNTSDINHWTVRVVAPIYPILIDILLLASFISLLYILMYVLYMLLKQKRNRHKEQQQLAIKSKQKLELTVMRRTAALHAEIQERHKAEAALRATQKELIQSAKLAVLGQLSTSISHELNNPLSAIRSYAENAILFLERDKLQQVSSNLTRISLLTERMAKISAQLKSFARKSNGKLQVVELQPVIVAAYELLKPQLKENKTKLNIDSPEQAIYVKAEAIQLEQIIVNLLSNAMQSMQDKDDKLITLRMYSKDKQAYIEVLDQGTGIDEDDLPRLFDPFFTTKKTGLGLGLSISQQIINNMQGTLSAKNRSPIGAQFTITLPVYSKKDSNINKQQDQI</sequence>
<evidence type="ECO:0000313" key="17">
    <source>
        <dbReference type="Proteomes" id="UP001369082"/>
    </source>
</evidence>
<feature type="domain" description="Histidine kinase" evidence="15">
    <location>
        <begin position="389"/>
        <end position="600"/>
    </location>
</feature>
<dbReference type="SMART" id="SM00388">
    <property type="entry name" value="HisKA"/>
    <property type="match status" value="1"/>
</dbReference>
<dbReference type="PANTHER" id="PTHR43065">
    <property type="entry name" value="SENSOR HISTIDINE KINASE"/>
    <property type="match status" value="1"/>
</dbReference>
<evidence type="ECO:0000256" key="3">
    <source>
        <dbReference type="ARBA" id="ARBA00012438"/>
    </source>
</evidence>
<comment type="caution">
    <text evidence="16">The sequence shown here is derived from an EMBL/GenBank/DDBJ whole genome shotgun (WGS) entry which is preliminary data.</text>
</comment>
<evidence type="ECO:0000256" key="13">
    <source>
        <dbReference type="ARBA" id="ARBA00023136"/>
    </source>
</evidence>
<evidence type="ECO:0000256" key="5">
    <source>
        <dbReference type="ARBA" id="ARBA00022553"/>
    </source>
</evidence>
<dbReference type="InterPro" id="IPR003661">
    <property type="entry name" value="HisK_dim/P_dom"/>
</dbReference>
<keyword evidence="9" id="KW-0418">Kinase</keyword>
<dbReference type="InterPro" id="IPR003594">
    <property type="entry name" value="HATPase_dom"/>
</dbReference>
<keyword evidence="17" id="KW-1185">Reference proteome</keyword>
<dbReference type="Pfam" id="PF00512">
    <property type="entry name" value="HisKA"/>
    <property type="match status" value="1"/>
</dbReference>
<feature type="transmembrane region" description="Helical" evidence="14">
    <location>
        <begin position="296"/>
        <end position="321"/>
    </location>
</feature>
<dbReference type="SUPFAM" id="SSF55874">
    <property type="entry name" value="ATPase domain of HSP90 chaperone/DNA topoisomerase II/histidine kinase"/>
    <property type="match status" value="1"/>
</dbReference>
<evidence type="ECO:0000259" key="15">
    <source>
        <dbReference type="PROSITE" id="PS50109"/>
    </source>
</evidence>
<dbReference type="InterPro" id="IPR017055">
    <property type="entry name" value="Sig_transdc_His_kinase_DctB"/>
</dbReference>
<dbReference type="InterPro" id="IPR004358">
    <property type="entry name" value="Sig_transdc_His_kin-like_C"/>
</dbReference>
<protein>
    <recommendedName>
        <fullName evidence="3">histidine kinase</fullName>
        <ecNumber evidence="3">2.7.13.3</ecNumber>
    </recommendedName>
</protein>
<evidence type="ECO:0000313" key="16">
    <source>
        <dbReference type="EMBL" id="MEL0629790.1"/>
    </source>
</evidence>
<evidence type="ECO:0000256" key="4">
    <source>
        <dbReference type="ARBA" id="ARBA00022475"/>
    </source>
</evidence>
<evidence type="ECO:0000256" key="6">
    <source>
        <dbReference type="ARBA" id="ARBA00022679"/>
    </source>
</evidence>
<reference evidence="16 17" key="1">
    <citation type="submission" date="2024-02" db="EMBL/GenBank/DDBJ databases">
        <title>Bacteria isolated from the canopy kelp, Nereocystis luetkeana.</title>
        <authorList>
            <person name="Pfister C.A."/>
            <person name="Younker I.T."/>
            <person name="Light S.H."/>
        </authorList>
    </citation>
    <scope>NUCLEOTIDE SEQUENCE [LARGE SCALE GENOMIC DNA]</scope>
    <source>
        <strain evidence="16 17">TI.1.05</strain>
    </source>
</reference>
<evidence type="ECO:0000256" key="2">
    <source>
        <dbReference type="ARBA" id="ARBA00004651"/>
    </source>
</evidence>
<dbReference type="PRINTS" id="PR00344">
    <property type="entry name" value="BCTRLSENSOR"/>
</dbReference>
<dbReference type="SMART" id="SM00387">
    <property type="entry name" value="HATPase_c"/>
    <property type="match status" value="1"/>
</dbReference>
<comment type="catalytic activity">
    <reaction evidence="1">
        <text>ATP + protein L-histidine = ADP + protein N-phospho-L-histidine.</text>
        <dbReference type="EC" id="2.7.13.3"/>
    </reaction>
</comment>
<dbReference type="InterPro" id="IPR029151">
    <property type="entry name" value="Sensor-like_sf"/>
</dbReference>
<keyword evidence="12" id="KW-0902">Two-component regulatory system</keyword>
<dbReference type="EMBL" id="JBAKAZ010000030">
    <property type="protein sequence ID" value="MEL0629790.1"/>
    <property type="molecule type" value="Genomic_DNA"/>
</dbReference>
<comment type="subcellular location">
    <subcellularLocation>
        <location evidence="2">Cell membrane</location>
        <topology evidence="2">Multi-pass membrane protein</topology>
    </subcellularLocation>
</comment>
<evidence type="ECO:0000256" key="10">
    <source>
        <dbReference type="ARBA" id="ARBA00022840"/>
    </source>
</evidence>
<evidence type="ECO:0000256" key="8">
    <source>
        <dbReference type="ARBA" id="ARBA00022741"/>
    </source>
</evidence>
<keyword evidence="11 14" id="KW-1133">Transmembrane helix</keyword>
<evidence type="ECO:0000256" key="9">
    <source>
        <dbReference type="ARBA" id="ARBA00022777"/>
    </source>
</evidence>
<keyword evidence="4" id="KW-1003">Cell membrane</keyword>
<keyword evidence="7 14" id="KW-0812">Transmembrane</keyword>
<evidence type="ECO:0000256" key="1">
    <source>
        <dbReference type="ARBA" id="ARBA00000085"/>
    </source>
</evidence>
<dbReference type="InterPro" id="IPR033479">
    <property type="entry name" value="dCache_1"/>
</dbReference>
<keyword evidence="10 16" id="KW-0067">ATP-binding</keyword>
<evidence type="ECO:0000256" key="14">
    <source>
        <dbReference type="SAM" id="Phobius"/>
    </source>
</evidence>
<evidence type="ECO:0000256" key="7">
    <source>
        <dbReference type="ARBA" id="ARBA00022692"/>
    </source>
</evidence>
<accession>A0ABU9GRC1</accession>
<dbReference type="InterPro" id="IPR005467">
    <property type="entry name" value="His_kinase_dom"/>
</dbReference>
<keyword evidence="5" id="KW-0597">Phosphoprotein</keyword>
<gene>
    <name evidence="16" type="ORF">V6256_09225</name>
</gene>
<dbReference type="RefSeq" id="WP_341597923.1">
    <property type="nucleotide sequence ID" value="NZ_JBAKAZ010000030.1"/>
</dbReference>
<dbReference type="Gene3D" id="1.10.287.130">
    <property type="match status" value="1"/>
</dbReference>
<dbReference type="PIRSF" id="PIRSF036431">
    <property type="entry name" value="STHK_DctB"/>
    <property type="match status" value="1"/>
</dbReference>
<proteinExistence type="predicted"/>
<dbReference type="PROSITE" id="PS50109">
    <property type="entry name" value="HIS_KIN"/>
    <property type="match status" value="1"/>
</dbReference>
<dbReference type="Pfam" id="PF02518">
    <property type="entry name" value="HATPase_c"/>
    <property type="match status" value="1"/>
</dbReference>
<dbReference type="GO" id="GO:0005524">
    <property type="term" value="F:ATP binding"/>
    <property type="evidence" value="ECO:0007669"/>
    <property type="project" value="UniProtKB-KW"/>
</dbReference>
<evidence type="ECO:0000256" key="12">
    <source>
        <dbReference type="ARBA" id="ARBA00023012"/>
    </source>
</evidence>
<dbReference type="SUPFAM" id="SSF47384">
    <property type="entry name" value="Homodimeric domain of signal transducing histidine kinase"/>
    <property type="match status" value="1"/>
</dbReference>
<keyword evidence="6" id="KW-0808">Transferase</keyword>
<dbReference type="Gene3D" id="3.30.450.20">
    <property type="entry name" value="PAS domain"/>
    <property type="match status" value="2"/>
</dbReference>
<evidence type="ECO:0000256" key="11">
    <source>
        <dbReference type="ARBA" id="ARBA00022989"/>
    </source>
</evidence>
<dbReference type="EC" id="2.7.13.3" evidence="3"/>
<organism evidence="16 17">
    <name type="scientific">Psychromonas aquatilis</name>
    <dbReference type="NCBI Taxonomy" id="2005072"/>
    <lineage>
        <taxon>Bacteria</taxon>
        <taxon>Pseudomonadati</taxon>
        <taxon>Pseudomonadota</taxon>
        <taxon>Gammaproteobacteria</taxon>
        <taxon>Alteromonadales</taxon>
        <taxon>Psychromonadaceae</taxon>
        <taxon>Psychromonas</taxon>
    </lineage>
</organism>
<dbReference type="Pfam" id="PF02743">
    <property type="entry name" value="dCache_1"/>
    <property type="match status" value="1"/>
</dbReference>
<dbReference type="PANTHER" id="PTHR43065:SF46">
    <property type="entry name" value="C4-DICARBOXYLATE TRANSPORT SENSOR PROTEIN DCTB"/>
    <property type="match status" value="1"/>
</dbReference>
<keyword evidence="8" id="KW-0547">Nucleotide-binding</keyword>
<dbReference type="InterPro" id="IPR036097">
    <property type="entry name" value="HisK_dim/P_sf"/>
</dbReference>
<dbReference type="Gene3D" id="3.30.565.10">
    <property type="entry name" value="Histidine kinase-like ATPase, C-terminal domain"/>
    <property type="match status" value="1"/>
</dbReference>
<keyword evidence="13 14" id="KW-0472">Membrane</keyword>
<dbReference type="CDD" id="cd00082">
    <property type="entry name" value="HisKA"/>
    <property type="match status" value="1"/>
</dbReference>
<dbReference type="Proteomes" id="UP001369082">
    <property type="component" value="Unassembled WGS sequence"/>
</dbReference>
<dbReference type="InterPro" id="IPR036890">
    <property type="entry name" value="HATPase_C_sf"/>
</dbReference>
<name>A0ABU9GRC1_9GAMM</name>
<dbReference type="SUPFAM" id="SSF103190">
    <property type="entry name" value="Sensory domain-like"/>
    <property type="match status" value="1"/>
</dbReference>
<feature type="transmembrane region" description="Helical" evidence="14">
    <location>
        <begin position="16"/>
        <end position="36"/>
    </location>
</feature>